<evidence type="ECO:0000313" key="3">
    <source>
        <dbReference type="EMBL" id="AQT69659.1"/>
    </source>
</evidence>
<dbReference type="Gene3D" id="3.60.21.10">
    <property type="match status" value="1"/>
</dbReference>
<sequence>MLITALSDIHGSLEALNSSKSLLSDLASSDLVLIAGDITNFQGKTQTAEVITAIRRHNPNIFAVPGNCDTAAVDEYLREQNINLHCQTRKHADFTLTGVGAHVPCSRNDQACSLEEKLQVCLDHIAEMSHAENNLIFVAHYPARHTAVDSIGDNHHGGSWNIRDFIEQAQPLLALSGHIHDAPGTDHIGRTTLVNPGSLRDGSYAQIRIEHERVRVHIGCIKKRWREHFGYGIT</sequence>
<name>A0A1U9NP30_9BACT</name>
<dbReference type="PANTHER" id="PTHR37523">
    <property type="entry name" value="METALLOPHOSPHOESTERASE"/>
    <property type="match status" value="1"/>
</dbReference>
<accession>A0A1U9NP30</accession>
<dbReference type="SUPFAM" id="SSF56300">
    <property type="entry name" value="Metallo-dependent phosphatases"/>
    <property type="match status" value="1"/>
</dbReference>
<dbReference type="EMBL" id="CP019791">
    <property type="protein sequence ID" value="AQT69659.1"/>
    <property type="molecule type" value="Genomic_DNA"/>
</dbReference>
<comment type="similarity">
    <text evidence="1">Belongs to the metallophosphoesterase superfamily. YfcE family.</text>
</comment>
<dbReference type="Proteomes" id="UP000189674">
    <property type="component" value="Chromosome"/>
</dbReference>
<reference evidence="4" key="1">
    <citation type="submission" date="2017-02" db="EMBL/GenBank/DDBJ databases">
        <title>Comparative genomics and description of representatives of a novel lineage of planctomycetes thriving in anoxic sediments.</title>
        <authorList>
            <person name="Spring S."/>
            <person name="Bunk B."/>
            <person name="Sproer C."/>
        </authorList>
    </citation>
    <scope>NUCLEOTIDE SEQUENCE [LARGE SCALE GENOMIC DNA]</scope>
    <source>
        <strain evidence="4">ST-NAGAB-D1</strain>
    </source>
</reference>
<organism evidence="3 4">
    <name type="scientific">Anaerohalosphaera lusitana</name>
    <dbReference type="NCBI Taxonomy" id="1936003"/>
    <lineage>
        <taxon>Bacteria</taxon>
        <taxon>Pseudomonadati</taxon>
        <taxon>Planctomycetota</taxon>
        <taxon>Phycisphaerae</taxon>
        <taxon>Sedimentisphaerales</taxon>
        <taxon>Anaerohalosphaeraceae</taxon>
        <taxon>Anaerohalosphaera</taxon>
    </lineage>
</organism>
<gene>
    <name evidence="3" type="ORF">STSP2_02853</name>
</gene>
<feature type="domain" description="Calcineurin-like phosphoesterase" evidence="2">
    <location>
        <begin position="1"/>
        <end position="201"/>
    </location>
</feature>
<dbReference type="KEGG" id="alus:STSP2_02853"/>
<dbReference type="STRING" id="1936003.STSP2_02853"/>
<dbReference type="InterPro" id="IPR024654">
    <property type="entry name" value="Calcineurin-like_PHP_lpxH"/>
</dbReference>
<dbReference type="RefSeq" id="WP_169853229.1">
    <property type="nucleotide sequence ID" value="NZ_CP019791.1"/>
</dbReference>
<proteinExistence type="inferred from homology"/>
<keyword evidence="4" id="KW-1185">Reference proteome</keyword>
<evidence type="ECO:0000259" key="2">
    <source>
        <dbReference type="Pfam" id="PF12850"/>
    </source>
</evidence>
<dbReference type="InterPro" id="IPR029052">
    <property type="entry name" value="Metallo-depent_PP-like"/>
</dbReference>
<dbReference type="Pfam" id="PF12850">
    <property type="entry name" value="Metallophos_2"/>
    <property type="match status" value="1"/>
</dbReference>
<evidence type="ECO:0000256" key="1">
    <source>
        <dbReference type="ARBA" id="ARBA00008950"/>
    </source>
</evidence>
<dbReference type="AlphaFoldDB" id="A0A1U9NP30"/>
<evidence type="ECO:0000313" key="4">
    <source>
        <dbReference type="Proteomes" id="UP000189674"/>
    </source>
</evidence>
<dbReference type="PANTHER" id="PTHR37523:SF1">
    <property type="entry name" value="CALCINEURIN-LIKE PHOSPHOESTERASE DOMAIN-CONTAINING PROTEIN"/>
    <property type="match status" value="1"/>
</dbReference>
<protein>
    <submittedName>
        <fullName evidence="3">Phosphodiesterase</fullName>
    </submittedName>
</protein>